<evidence type="ECO:0008006" key="3">
    <source>
        <dbReference type="Google" id="ProtNLM"/>
    </source>
</evidence>
<dbReference type="STRING" id="655353.SAMN04488056_11714"/>
<proteinExistence type="predicted"/>
<sequence>MAKSQGRFLFVDNTAVGLAALPPRLDRHRVDVLQQYEIDRLNWAVYDAVILTIHADQIHLMELKDKFESYLACGGTVLFNGHVVQPFLPELTRFQPLPKRGRNDLIVHREADHPAFDGITGELLSFRKGVSGFYGRGMNPPPEGAFVVNSIGADHWPLDWVVEREGGGRIFVHAGNDIWGVLMIGSPGNLPYVQRFFDWLSESSSLKDTIVAV</sequence>
<keyword evidence="2" id="KW-1185">Reference proteome</keyword>
<reference evidence="1 2" key="1">
    <citation type="submission" date="2016-10" db="EMBL/GenBank/DDBJ databases">
        <authorList>
            <person name="de Groot N.N."/>
        </authorList>
    </citation>
    <scope>NUCLEOTIDE SEQUENCE [LARGE SCALE GENOMIC DNA]</scope>
    <source>
        <strain evidence="1 2">CGMCC 1.9157</strain>
    </source>
</reference>
<dbReference type="AlphaFoldDB" id="A0A1I5LK94"/>
<dbReference type="SUPFAM" id="SSF52317">
    <property type="entry name" value="Class I glutamine amidotransferase-like"/>
    <property type="match status" value="1"/>
</dbReference>
<gene>
    <name evidence="1" type="ORF">SAMN04488056_11714</name>
</gene>
<protein>
    <recommendedName>
        <fullName evidence="3">ThuA-like domain-containing protein</fullName>
    </recommendedName>
</protein>
<dbReference type="RefSeq" id="WP_090075297.1">
    <property type="nucleotide sequence ID" value="NZ_FOVR01000017.1"/>
</dbReference>
<organism evidence="1 2">
    <name type="scientific">Cohaesibacter marisflavi</name>
    <dbReference type="NCBI Taxonomy" id="655353"/>
    <lineage>
        <taxon>Bacteria</taxon>
        <taxon>Pseudomonadati</taxon>
        <taxon>Pseudomonadota</taxon>
        <taxon>Alphaproteobacteria</taxon>
        <taxon>Hyphomicrobiales</taxon>
        <taxon>Cohaesibacteraceae</taxon>
    </lineage>
</organism>
<dbReference type="EMBL" id="FOVR01000017">
    <property type="protein sequence ID" value="SFO97161.1"/>
    <property type="molecule type" value="Genomic_DNA"/>
</dbReference>
<dbReference type="Proteomes" id="UP000199236">
    <property type="component" value="Unassembled WGS sequence"/>
</dbReference>
<accession>A0A1I5LK94</accession>
<evidence type="ECO:0000313" key="2">
    <source>
        <dbReference type="Proteomes" id="UP000199236"/>
    </source>
</evidence>
<dbReference type="InterPro" id="IPR029062">
    <property type="entry name" value="Class_I_gatase-like"/>
</dbReference>
<evidence type="ECO:0000313" key="1">
    <source>
        <dbReference type="EMBL" id="SFO97161.1"/>
    </source>
</evidence>
<dbReference type="OrthoDB" id="2583792at2"/>
<name>A0A1I5LK94_9HYPH</name>